<protein>
    <recommendedName>
        <fullName evidence="3">Sialate O-acetylesterase domain-containing protein</fullName>
    </recommendedName>
</protein>
<dbReference type="GO" id="GO:0016788">
    <property type="term" value="F:hydrolase activity, acting on ester bonds"/>
    <property type="evidence" value="ECO:0007669"/>
    <property type="project" value="UniProtKB-ARBA"/>
</dbReference>
<dbReference type="PANTHER" id="PTHR31988">
    <property type="entry name" value="ESTERASE, PUTATIVE (DUF303)-RELATED"/>
    <property type="match status" value="1"/>
</dbReference>
<dbReference type="Pfam" id="PF03629">
    <property type="entry name" value="SASA"/>
    <property type="match status" value="1"/>
</dbReference>
<feature type="chain" id="PRO_5031256001" description="Sialate O-acetylesterase domain-containing protein" evidence="2">
    <location>
        <begin position="21"/>
        <end position="275"/>
    </location>
</feature>
<keyword evidence="1" id="KW-0378">Hydrolase</keyword>
<sequence length="275" mass="31276">MLKKSLLLVYLLLSPSLLFAETFDLFIMGGQSNMQGWRSDAAQYPQSGIQFDADIPFYWEAVDYASSKGEWRSLEPQAGHFAKGHFGPEIMFARQLKRSGFHPAIFKYSFGSSNLRDVWKAPGKGGLYDKMTLQVKRAIKLLKFQGHTVNIRAFVWIQGESDADTDKLAKAYYHNLRNMLNHFRRNIVKQPNLPILLGLDEQHPRVVVRPAVIAAQKKIAAEDATIDFTSMRGLEKSDVTHLTAKGVIAHGERLYTSYIKLTYLPPTLETLWKEK</sequence>
<dbReference type="EMBL" id="DRMS01000037">
    <property type="protein sequence ID" value="HFC91353.1"/>
    <property type="molecule type" value="Genomic_DNA"/>
</dbReference>
<feature type="signal peptide" evidence="2">
    <location>
        <begin position="1"/>
        <end position="20"/>
    </location>
</feature>
<gene>
    <name evidence="4" type="ORF">ENJ51_00925</name>
</gene>
<feature type="domain" description="Sialate O-acetylesterase" evidence="3">
    <location>
        <begin position="23"/>
        <end position="259"/>
    </location>
</feature>
<comment type="caution">
    <text evidence="4">The sequence shown here is derived from an EMBL/GenBank/DDBJ whole genome shotgun (WGS) entry which is preliminary data.</text>
</comment>
<dbReference type="Gene3D" id="3.40.50.1110">
    <property type="entry name" value="SGNH hydrolase"/>
    <property type="match status" value="1"/>
</dbReference>
<dbReference type="InterPro" id="IPR005181">
    <property type="entry name" value="SASA"/>
</dbReference>
<dbReference type="InterPro" id="IPR052940">
    <property type="entry name" value="Carb_Esterase_6"/>
</dbReference>
<evidence type="ECO:0000256" key="1">
    <source>
        <dbReference type="ARBA" id="ARBA00022801"/>
    </source>
</evidence>
<name>A0A7V2T0F5_LEUMU</name>
<organism evidence="4">
    <name type="scientific">Leucothrix mucor</name>
    <dbReference type="NCBI Taxonomy" id="45248"/>
    <lineage>
        <taxon>Bacteria</taxon>
        <taxon>Pseudomonadati</taxon>
        <taxon>Pseudomonadota</taxon>
        <taxon>Gammaproteobacteria</taxon>
        <taxon>Thiotrichales</taxon>
        <taxon>Thiotrichaceae</taxon>
        <taxon>Leucothrix</taxon>
    </lineage>
</organism>
<keyword evidence="2" id="KW-0732">Signal</keyword>
<evidence type="ECO:0000259" key="3">
    <source>
        <dbReference type="Pfam" id="PF03629"/>
    </source>
</evidence>
<dbReference type="SUPFAM" id="SSF52266">
    <property type="entry name" value="SGNH hydrolase"/>
    <property type="match status" value="1"/>
</dbReference>
<dbReference type="InterPro" id="IPR036514">
    <property type="entry name" value="SGNH_hydro_sf"/>
</dbReference>
<dbReference type="Proteomes" id="UP000885750">
    <property type="component" value="Unassembled WGS sequence"/>
</dbReference>
<reference evidence="4" key="1">
    <citation type="journal article" date="2020" name="mSystems">
        <title>Genome- and Community-Level Interaction Insights into Carbon Utilization and Element Cycling Functions of Hydrothermarchaeota in Hydrothermal Sediment.</title>
        <authorList>
            <person name="Zhou Z."/>
            <person name="Liu Y."/>
            <person name="Xu W."/>
            <person name="Pan J."/>
            <person name="Luo Z.H."/>
            <person name="Li M."/>
        </authorList>
    </citation>
    <scope>NUCLEOTIDE SEQUENCE [LARGE SCALE GENOMIC DNA]</scope>
    <source>
        <strain evidence="4">HyVt-493</strain>
    </source>
</reference>
<evidence type="ECO:0000313" key="4">
    <source>
        <dbReference type="EMBL" id="HFC91353.1"/>
    </source>
</evidence>
<dbReference type="AlphaFoldDB" id="A0A7V2T0F5"/>
<evidence type="ECO:0000256" key="2">
    <source>
        <dbReference type="SAM" id="SignalP"/>
    </source>
</evidence>
<proteinExistence type="predicted"/>
<accession>A0A7V2T0F5</accession>
<dbReference type="PANTHER" id="PTHR31988:SF19">
    <property type="entry name" value="9-O-ACETYL-N-ACETYLNEURAMINIC ACID DEACETYLASE-RELATED"/>
    <property type="match status" value="1"/>
</dbReference>